<proteinExistence type="predicted"/>
<keyword evidence="2" id="KW-1185">Reference proteome</keyword>
<sequence>MQFEGFKCFSVVDKAWGTECALKGFYDPDTGCNPDDMIVKILIALPAVPHQRSLLYKRQWFRDNPKRVEAR</sequence>
<reference evidence="1" key="1">
    <citation type="submission" date="2021-06" db="EMBL/GenBank/DDBJ databases">
        <title>Parelaphostrongylus tenuis whole genome reference sequence.</title>
        <authorList>
            <person name="Garwood T.J."/>
            <person name="Larsen P.A."/>
            <person name="Fountain-Jones N.M."/>
            <person name="Garbe J.R."/>
            <person name="Macchietto M.G."/>
            <person name="Kania S.A."/>
            <person name="Gerhold R.W."/>
            <person name="Richards J.E."/>
            <person name="Wolf T.M."/>
        </authorList>
    </citation>
    <scope>NUCLEOTIDE SEQUENCE</scope>
    <source>
        <strain evidence="1">MNPRO001-30</strain>
        <tissue evidence="1">Meninges</tissue>
    </source>
</reference>
<organism evidence="1 2">
    <name type="scientific">Parelaphostrongylus tenuis</name>
    <name type="common">Meningeal worm</name>
    <dbReference type="NCBI Taxonomy" id="148309"/>
    <lineage>
        <taxon>Eukaryota</taxon>
        <taxon>Metazoa</taxon>
        <taxon>Ecdysozoa</taxon>
        <taxon>Nematoda</taxon>
        <taxon>Chromadorea</taxon>
        <taxon>Rhabditida</taxon>
        <taxon>Rhabditina</taxon>
        <taxon>Rhabditomorpha</taxon>
        <taxon>Strongyloidea</taxon>
        <taxon>Metastrongylidae</taxon>
        <taxon>Parelaphostrongylus</taxon>
    </lineage>
</organism>
<evidence type="ECO:0000313" key="1">
    <source>
        <dbReference type="EMBL" id="KAJ1347635.1"/>
    </source>
</evidence>
<dbReference type="AlphaFoldDB" id="A0AAD5QGZ5"/>
<protein>
    <submittedName>
        <fullName evidence="1">Uncharacterized protein</fullName>
    </submittedName>
</protein>
<name>A0AAD5QGZ5_PARTN</name>
<comment type="caution">
    <text evidence="1">The sequence shown here is derived from an EMBL/GenBank/DDBJ whole genome shotgun (WGS) entry which is preliminary data.</text>
</comment>
<accession>A0AAD5QGZ5</accession>
<dbReference type="Proteomes" id="UP001196413">
    <property type="component" value="Unassembled WGS sequence"/>
</dbReference>
<evidence type="ECO:0000313" key="2">
    <source>
        <dbReference type="Proteomes" id="UP001196413"/>
    </source>
</evidence>
<gene>
    <name evidence="1" type="ORF">KIN20_002743</name>
</gene>
<dbReference type="EMBL" id="JAHQIW010000360">
    <property type="protein sequence ID" value="KAJ1347635.1"/>
    <property type="molecule type" value="Genomic_DNA"/>
</dbReference>